<accession>A0A2W3ZJK0</accession>
<dbReference type="AlphaFoldDB" id="A0A2W3ZJK0"/>
<proteinExistence type="predicted"/>
<keyword evidence="2" id="KW-1185">Reference proteome</keyword>
<gene>
    <name evidence="1" type="ORF">CI088_01485</name>
</gene>
<organism evidence="1 2">
    <name type="scientific">Enterococcus plantarum</name>
    <dbReference type="NCBI Taxonomy" id="1077675"/>
    <lineage>
        <taxon>Bacteria</taxon>
        <taxon>Bacillati</taxon>
        <taxon>Bacillota</taxon>
        <taxon>Bacilli</taxon>
        <taxon>Lactobacillales</taxon>
        <taxon>Enterococcaceae</taxon>
        <taxon>Enterococcus</taxon>
    </lineage>
</organism>
<dbReference type="RefSeq" id="WP_111246949.1">
    <property type="nucleotide sequence ID" value="NZ_PIEU01000003.1"/>
</dbReference>
<dbReference type="EMBL" id="PIEU01000003">
    <property type="protein sequence ID" value="PZL77500.1"/>
    <property type="molecule type" value="Genomic_DNA"/>
</dbReference>
<evidence type="ECO:0000313" key="2">
    <source>
        <dbReference type="Proteomes" id="UP000249828"/>
    </source>
</evidence>
<protein>
    <submittedName>
        <fullName evidence="1">Uncharacterized protein</fullName>
    </submittedName>
</protein>
<comment type="caution">
    <text evidence="1">The sequence shown here is derived from an EMBL/GenBank/DDBJ whole genome shotgun (WGS) entry which is preliminary data.</text>
</comment>
<name>A0A2W3ZJK0_9ENTE</name>
<evidence type="ECO:0000313" key="1">
    <source>
        <dbReference type="EMBL" id="PZL77500.1"/>
    </source>
</evidence>
<sequence>MSNSVKEIVKWKEDENQFGVDGYTWFFGELENNYLSKLNGTQRNVDMIKMYDFDKEATEYIIHQLFIINQNAASELIDELGLKEPFISDENRKYLESNL</sequence>
<reference evidence="1 2" key="1">
    <citation type="submission" date="2017-11" db="EMBL/GenBank/DDBJ databases">
        <title>Draft genome sequence of Enterococcus plantarum TRW2 strain isolated from lettuce.</title>
        <authorList>
            <person name="Kim E.B."/>
            <person name="Marco M.L."/>
            <person name="Williams T.R."/>
            <person name="You I.H."/>
        </authorList>
    </citation>
    <scope>NUCLEOTIDE SEQUENCE [LARGE SCALE GENOMIC DNA]</scope>
    <source>
        <strain evidence="1 2">TRW2</strain>
    </source>
</reference>
<dbReference type="Proteomes" id="UP000249828">
    <property type="component" value="Unassembled WGS sequence"/>
</dbReference>